<name>T0ZK22_9ZZZZ</name>
<dbReference type="SUPFAM" id="SSF51905">
    <property type="entry name" value="FAD/NAD(P)-binding domain"/>
    <property type="match status" value="1"/>
</dbReference>
<accession>T0ZK22</accession>
<reference evidence="1" key="2">
    <citation type="journal article" date="2014" name="ISME J.">
        <title>Microbial stratification in low pH oxic and suboxic macroscopic growths along an acid mine drainage.</title>
        <authorList>
            <person name="Mendez-Garcia C."/>
            <person name="Mesa V."/>
            <person name="Sprenger R.R."/>
            <person name="Richter M."/>
            <person name="Diez M.S."/>
            <person name="Solano J."/>
            <person name="Bargiela R."/>
            <person name="Golyshina O.V."/>
            <person name="Manteca A."/>
            <person name="Ramos J.L."/>
            <person name="Gallego J.R."/>
            <person name="Llorente I."/>
            <person name="Martins Dos Santos V.A."/>
            <person name="Jensen O.N."/>
            <person name="Pelaez A.I."/>
            <person name="Sanchez J."/>
            <person name="Ferrer M."/>
        </authorList>
    </citation>
    <scope>NUCLEOTIDE SEQUENCE</scope>
</reference>
<organism evidence="1">
    <name type="scientific">mine drainage metagenome</name>
    <dbReference type="NCBI Taxonomy" id="410659"/>
    <lineage>
        <taxon>unclassified sequences</taxon>
        <taxon>metagenomes</taxon>
        <taxon>ecological metagenomes</taxon>
    </lineage>
</organism>
<evidence type="ECO:0000313" key="1">
    <source>
        <dbReference type="EMBL" id="EQD29069.1"/>
    </source>
</evidence>
<protein>
    <submittedName>
        <fullName evidence="1">Geranylgeranyl reductase</fullName>
    </submittedName>
</protein>
<sequence>MLPRLQGVEVRDVKTGKISEIAARYVILAEGAASRLSRELGASRDKQFPLGMALRGYYASPRHDDPFIESYL</sequence>
<reference evidence="1" key="1">
    <citation type="submission" date="2013-08" db="EMBL/GenBank/DDBJ databases">
        <authorList>
            <person name="Mendez C."/>
            <person name="Richter M."/>
            <person name="Ferrer M."/>
            <person name="Sanchez J."/>
        </authorList>
    </citation>
    <scope>NUCLEOTIDE SEQUENCE</scope>
</reference>
<gene>
    <name evidence="1" type="ORF">B1A_20891</name>
</gene>
<dbReference type="Gene3D" id="3.50.50.60">
    <property type="entry name" value="FAD/NAD(P)-binding domain"/>
    <property type="match status" value="1"/>
</dbReference>
<dbReference type="InterPro" id="IPR036188">
    <property type="entry name" value="FAD/NAD-bd_sf"/>
</dbReference>
<feature type="non-terminal residue" evidence="1">
    <location>
        <position position="72"/>
    </location>
</feature>
<dbReference type="EMBL" id="AUZX01015429">
    <property type="protein sequence ID" value="EQD29069.1"/>
    <property type="molecule type" value="Genomic_DNA"/>
</dbReference>
<comment type="caution">
    <text evidence="1">The sequence shown here is derived from an EMBL/GenBank/DDBJ whole genome shotgun (WGS) entry which is preliminary data.</text>
</comment>
<proteinExistence type="predicted"/>
<dbReference type="AlphaFoldDB" id="T0ZK22"/>